<dbReference type="EMBL" id="FJ774808">
    <property type="protein sequence ID" value="ACY66529.1"/>
    <property type="molecule type" value="mRNA"/>
</dbReference>
<proteinExistence type="evidence at transcript level"/>
<accession>D2DSW9</accession>
<feature type="non-terminal residue" evidence="1">
    <location>
        <position position="48"/>
    </location>
</feature>
<protein>
    <submittedName>
        <fullName evidence="1">Uncharacterized protein</fullName>
    </submittedName>
</protein>
<name>D2DSW9_SCYPA</name>
<sequence length="48" mass="5401">VQGTPLRWSSRVSLPVCITDSATSHAAMFTVFYDTFRPPQRDQAVRCT</sequence>
<organism evidence="1">
    <name type="scientific">Scylla paramamosain</name>
    <name type="common">Mud crab</name>
    <dbReference type="NCBI Taxonomy" id="85552"/>
    <lineage>
        <taxon>Eukaryota</taxon>
        <taxon>Metazoa</taxon>
        <taxon>Ecdysozoa</taxon>
        <taxon>Arthropoda</taxon>
        <taxon>Crustacea</taxon>
        <taxon>Multicrustacea</taxon>
        <taxon>Malacostraca</taxon>
        <taxon>Eumalacostraca</taxon>
        <taxon>Eucarida</taxon>
        <taxon>Decapoda</taxon>
        <taxon>Pleocyemata</taxon>
        <taxon>Brachyura</taxon>
        <taxon>Eubrachyura</taxon>
        <taxon>Portunoidea</taxon>
        <taxon>Portunidae</taxon>
        <taxon>Portuninae</taxon>
        <taxon>Scylla</taxon>
    </lineage>
</organism>
<dbReference type="AlphaFoldDB" id="D2DSW9"/>
<evidence type="ECO:0000313" key="1">
    <source>
        <dbReference type="EMBL" id="ACY66529.1"/>
    </source>
</evidence>
<feature type="non-terminal residue" evidence="1">
    <location>
        <position position="1"/>
    </location>
</feature>
<reference evidence="1" key="1">
    <citation type="submission" date="2009-02" db="EMBL/GenBank/DDBJ databases">
        <title>Construction of SSH cDNA library from hemocytes of Scylla paramamosain LPS-challenged.</title>
        <authorList>
            <person name="Wang K.J."/>
            <person name="Chen F.Y."/>
            <person name="Bo J."/>
            <person name="Ren H.L."/>
        </authorList>
    </citation>
    <scope>NUCLEOTIDE SEQUENCE</scope>
</reference>